<protein>
    <submittedName>
        <fullName evidence="2">Uncharacterized protein</fullName>
    </submittedName>
</protein>
<evidence type="ECO:0000256" key="1">
    <source>
        <dbReference type="SAM" id="MobiDB-lite"/>
    </source>
</evidence>
<proteinExistence type="predicted"/>
<reference evidence="2 3" key="1">
    <citation type="submission" date="2017-11" db="EMBL/GenBank/DDBJ databases">
        <title>De-novo sequencing of pomegranate (Punica granatum L.) genome.</title>
        <authorList>
            <person name="Akparov Z."/>
            <person name="Amiraslanov A."/>
            <person name="Hajiyeva S."/>
            <person name="Abbasov M."/>
            <person name="Kaur K."/>
            <person name="Hamwieh A."/>
            <person name="Solovyev V."/>
            <person name="Salamov A."/>
            <person name="Braich B."/>
            <person name="Kosarev P."/>
            <person name="Mahmoud A."/>
            <person name="Hajiyev E."/>
            <person name="Babayeva S."/>
            <person name="Izzatullayeva V."/>
            <person name="Mammadov A."/>
            <person name="Mammadov A."/>
            <person name="Sharifova S."/>
            <person name="Ojaghi J."/>
            <person name="Eynullazada K."/>
            <person name="Bayramov B."/>
            <person name="Abdulazimova A."/>
            <person name="Shahmuradov I."/>
        </authorList>
    </citation>
    <scope>NUCLEOTIDE SEQUENCE [LARGE SCALE GENOMIC DNA]</scope>
    <source>
        <strain evidence="3">cv. AG2017</strain>
        <tissue evidence="2">Leaf</tissue>
    </source>
</reference>
<feature type="compositionally biased region" description="Low complexity" evidence="1">
    <location>
        <begin position="58"/>
        <end position="77"/>
    </location>
</feature>
<gene>
    <name evidence="2" type="ORF">CRG98_033343</name>
</gene>
<dbReference type="EMBL" id="PGOL01002655">
    <property type="protein sequence ID" value="PKI46273.1"/>
    <property type="molecule type" value="Genomic_DNA"/>
</dbReference>
<feature type="compositionally biased region" description="Low complexity" evidence="1">
    <location>
        <begin position="28"/>
        <end position="46"/>
    </location>
</feature>
<evidence type="ECO:0000313" key="2">
    <source>
        <dbReference type="EMBL" id="PKI46273.1"/>
    </source>
</evidence>
<keyword evidence="3" id="KW-1185">Reference proteome</keyword>
<dbReference type="AlphaFoldDB" id="A0A2I0IRD2"/>
<name>A0A2I0IRD2_PUNGR</name>
<sequence length="77" mass="8430">METIWVEARGWRLPSVVASIDKLEKLRPSSASPSRSSTLSSSATRSSLRRRNLPPPLQRTRTSRISSICSTSGPCST</sequence>
<dbReference type="Proteomes" id="UP000233551">
    <property type="component" value="Unassembled WGS sequence"/>
</dbReference>
<evidence type="ECO:0000313" key="3">
    <source>
        <dbReference type="Proteomes" id="UP000233551"/>
    </source>
</evidence>
<organism evidence="2 3">
    <name type="scientific">Punica granatum</name>
    <name type="common">Pomegranate</name>
    <dbReference type="NCBI Taxonomy" id="22663"/>
    <lineage>
        <taxon>Eukaryota</taxon>
        <taxon>Viridiplantae</taxon>
        <taxon>Streptophyta</taxon>
        <taxon>Embryophyta</taxon>
        <taxon>Tracheophyta</taxon>
        <taxon>Spermatophyta</taxon>
        <taxon>Magnoliopsida</taxon>
        <taxon>eudicotyledons</taxon>
        <taxon>Gunneridae</taxon>
        <taxon>Pentapetalae</taxon>
        <taxon>rosids</taxon>
        <taxon>malvids</taxon>
        <taxon>Myrtales</taxon>
        <taxon>Lythraceae</taxon>
        <taxon>Punica</taxon>
    </lineage>
</organism>
<comment type="caution">
    <text evidence="2">The sequence shown here is derived from an EMBL/GenBank/DDBJ whole genome shotgun (WGS) entry which is preliminary data.</text>
</comment>
<feature type="region of interest" description="Disordered" evidence="1">
    <location>
        <begin position="25"/>
        <end position="77"/>
    </location>
</feature>
<accession>A0A2I0IRD2</accession>